<accession>A0A0N1IFW1</accession>
<comment type="caution">
    <text evidence="1">The sequence shown here is derived from an EMBL/GenBank/DDBJ whole genome shotgun (WGS) entry which is preliminary data.</text>
</comment>
<sequence>MLAFAITSGRAQKDVAQQAVETMTQMMRRPRVSARMLPHNMATTEKVMTRLYTKIFQLLLITSSFISKMPKKHGAGGLP</sequence>
<protein>
    <submittedName>
        <fullName evidence="1">Uncharacterized protein</fullName>
    </submittedName>
</protein>
<evidence type="ECO:0000313" key="2">
    <source>
        <dbReference type="Proteomes" id="UP000038009"/>
    </source>
</evidence>
<name>A0A0N1IFW1_LEPSE</name>
<gene>
    <name evidence="1" type="ORF">ABL78_8522</name>
</gene>
<dbReference type="EMBL" id="LJSK01000944">
    <property type="protein sequence ID" value="KPI82468.1"/>
    <property type="molecule type" value="Genomic_DNA"/>
</dbReference>
<evidence type="ECO:0000313" key="1">
    <source>
        <dbReference type="EMBL" id="KPI82468.1"/>
    </source>
</evidence>
<keyword evidence="2" id="KW-1185">Reference proteome</keyword>
<reference evidence="1 2" key="1">
    <citation type="journal article" date="2015" name="PLoS Pathog.">
        <title>Leptomonas seymouri: Adaptations to the Dixenous Life Cycle Analyzed by Genome Sequencing, Transcriptome Profiling and Co-infection with Leishmania donovani.</title>
        <authorList>
            <person name="Kraeva N."/>
            <person name="Butenko A."/>
            <person name="Hlavacova J."/>
            <person name="Kostygov A."/>
            <person name="Myskova J."/>
            <person name="Grybchuk D."/>
            <person name="Lestinova T."/>
            <person name="Votypka J."/>
            <person name="Volf P."/>
            <person name="Opperdoes F."/>
            <person name="Flegontov P."/>
            <person name="Lukes J."/>
            <person name="Yurchenko V."/>
        </authorList>
    </citation>
    <scope>NUCLEOTIDE SEQUENCE [LARGE SCALE GENOMIC DNA]</scope>
    <source>
        <strain evidence="1 2">ATCC 30220</strain>
    </source>
</reference>
<proteinExistence type="predicted"/>
<organism evidence="1 2">
    <name type="scientific">Leptomonas seymouri</name>
    <dbReference type="NCBI Taxonomy" id="5684"/>
    <lineage>
        <taxon>Eukaryota</taxon>
        <taxon>Discoba</taxon>
        <taxon>Euglenozoa</taxon>
        <taxon>Kinetoplastea</taxon>
        <taxon>Metakinetoplastina</taxon>
        <taxon>Trypanosomatida</taxon>
        <taxon>Trypanosomatidae</taxon>
        <taxon>Leishmaniinae</taxon>
        <taxon>Leptomonas</taxon>
    </lineage>
</organism>
<dbReference type="Proteomes" id="UP000038009">
    <property type="component" value="Unassembled WGS sequence"/>
</dbReference>
<dbReference type="VEuPathDB" id="TriTrypDB:Lsey_0947_0010"/>
<dbReference type="AlphaFoldDB" id="A0A0N1IFW1"/>